<dbReference type="PANTHER" id="PTHR46986:SF1">
    <property type="entry name" value="ENDORIBONUCLEASE YBEY, CHLOROPLASTIC"/>
    <property type="match status" value="1"/>
</dbReference>
<gene>
    <name evidence="7" type="primary">ybeY</name>
    <name evidence="8" type="ORF">SAMN04515674_112149</name>
</gene>
<comment type="cofactor">
    <cofactor evidence="7">
        <name>Zn(2+)</name>
        <dbReference type="ChEBI" id="CHEBI:29105"/>
    </cofactor>
    <text evidence="7">Binds 1 zinc ion.</text>
</comment>
<keyword evidence="6 7" id="KW-0862">Zinc</keyword>
<dbReference type="NCBIfam" id="TIGR00043">
    <property type="entry name" value="rRNA maturation RNase YbeY"/>
    <property type="match status" value="1"/>
</dbReference>
<keyword evidence="7" id="KW-0963">Cytoplasm</keyword>
<feature type="binding site" evidence="7">
    <location>
        <position position="117"/>
    </location>
    <ligand>
        <name>Zn(2+)</name>
        <dbReference type="ChEBI" id="CHEBI:29105"/>
        <note>catalytic</note>
    </ligand>
</feature>
<dbReference type="EMBL" id="FOXH01000012">
    <property type="protein sequence ID" value="SFQ22581.1"/>
    <property type="molecule type" value="Genomic_DNA"/>
</dbReference>
<comment type="function">
    <text evidence="7">Single strand-specific metallo-endoribonuclease involved in late-stage 70S ribosome quality control and in maturation of the 3' terminus of the 16S rRNA.</text>
</comment>
<protein>
    <recommendedName>
        <fullName evidence="7">Endoribonuclease YbeY</fullName>
        <ecNumber evidence="7">3.1.-.-</ecNumber>
    </recommendedName>
</protein>
<dbReference type="GO" id="GO:0004222">
    <property type="term" value="F:metalloendopeptidase activity"/>
    <property type="evidence" value="ECO:0007669"/>
    <property type="project" value="InterPro"/>
</dbReference>
<dbReference type="STRING" id="1079859.SAMN04515674_112149"/>
<reference evidence="8 9" key="1">
    <citation type="submission" date="2016-10" db="EMBL/GenBank/DDBJ databases">
        <authorList>
            <person name="de Groot N.N."/>
        </authorList>
    </citation>
    <scope>NUCLEOTIDE SEQUENCE [LARGE SCALE GENOMIC DNA]</scope>
    <source>
        <strain evidence="9">E92,LMG 26720,CCM 7988</strain>
    </source>
</reference>
<dbReference type="OrthoDB" id="9811984at2"/>
<dbReference type="Proteomes" id="UP000199306">
    <property type="component" value="Unassembled WGS sequence"/>
</dbReference>
<keyword evidence="7" id="KW-0698">rRNA processing</keyword>
<feature type="binding site" evidence="7">
    <location>
        <position position="111"/>
    </location>
    <ligand>
        <name>Zn(2+)</name>
        <dbReference type="ChEBI" id="CHEBI:29105"/>
        <note>catalytic</note>
    </ligand>
</feature>
<evidence type="ECO:0000313" key="9">
    <source>
        <dbReference type="Proteomes" id="UP000199306"/>
    </source>
</evidence>
<comment type="subcellular location">
    <subcellularLocation>
        <location evidence="7">Cytoplasm</location>
    </subcellularLocation>
</comment>
<keyword evidence="5 7" id="KW-0378">Hydrolase</keyword>
<dbReference type="GO" id="GO:0006364">
    <property type="term" value="P:rRNA processing"/>
    <property type="evidence" value="ECO:0007669"/>
    <property type="project" value="UniProtKB-UniRule"/>
</dbReference>
<keyword evidence="9" id="KW-1185">Reference proteome</keyword>
<dbReference type="GO" id="GO:0005737">
    <property type="term" value="C:cytoplasm"/>
    <property type="evidence" value="ECO:0007669"/>
    <property type="project" value="UniProtKB-SubCell"/>
</dbReference>
<dbReference type="EC" id="3.1.-.-" evidence="7"/>
<dbReference type="InterPro" id="IPR023091">
    <property type="entry name" value="MetalPrtase_cat_dom_sf_prd"/>
</dbReference>
<dbReference type="HAMAP" id="MF_00009">
    <property type="entry name" value="Endoribonucl_YbeY"/>
    <property type="match status" value="1"/>
</dbReference>
<evidence type="ECO:0000313" key="8">
    <source>
        <dbReference type="EMBL" id="SFQ22581.1"/>
    </source>
</evidence>
<proteinExistence type="inferred from homology"/>
<dbReference type="SUPFAM" id="SSF55486">
    <property type="entry name" value="Metalloproteases ('zincins'), catalytic domain"/>
    <property type="match status" value="1"/>
</dbReference>
<accession>A0A1I5WSJ1</accession>
<dbReference type="GO" id="GO:0004521">
    <property type="term" value="F:RNA endonuclease activity"/>
    <property type="evidence" value="ECO:0007669"/>
    <property type="project" value="UniProtKB-UniRule"/>
</dbReference>
<organism evidence="8 9">
    <name type="scientific">Pseudarcicella hirudinis</name>
    <dbReference type="NCBI Taxonomy" id="1079859"/>
    <lineage>
        <taxon>Bacteria</taxon>
        <taxon>Pseudomonadati</taxon>
        <taxon>Bacteroidota</taxon>
        <taxon>Cytophagia</taxon>
        <taxon>Cytophagales</taxon>
        <taxon>Flectobacillaceae</taxon>
        <taxon>Pseudarcicella</taxon>
    </lineage>
</organism>
<evidence type="ECO:0000256" key="4">
    <source>
        <dbReference type="ARBA" id="ARBA00022759"/>
    </source>
</evidence>
<sequence length="136" mass="15967">MINYFSEDVDFEISESEIKSSWLTKVIENEGYNLSELNYIFCSDEYLHKINLEYLEHDTYTDIITFDNSEEEGLIEGDIFISVERVKENAIAFNTSFENELKRVLVHGVLHLCGYLDKSDEDELLMRSLENKYISI</sequence>
<dbReference type="Gene3D" id="3.40.390.30">
    <property type="entry name" value="Metalloproteases ('zincins'), catalytic domain"/>
    <property type="match status" value="1"/>
</dbReference>
<comment type="similarity">
    <text evidence="1 7">Belongs to the endoribonuclease YbeY family.</text>
</comment>
<dbReference type="AlphaFoldDB" id="A0A1I5WSJ1"/>
<keyword evidence="4 7" id="KW-0255">Endonuclease</keyword>
<keyword evidence="7" id="KW-0690">Ribosome biogenesis</keyword>
<keyword evidence="3 7" id="KW-0479">Metal-binding</keyword>
<keyword evidence="2 7" id="KW-0540">Nuclease</keyword>
<dbReference type="RefSeq" id="WP_092018686.1">
    <property type="nucleotide sequence ID" value="NZ_FOXH01000012.1"/>
</dbReference>
<feature type="binding site" evidence="7">
    <location>
        <position position="107"/>
    </location>
    <ligand>
        <name>Zn(2+)</name>
        <dbReference type="ChEBI" id="CHEBI:29105"/>
        <note>catalytic</note>
    </ligand>
</feature>
<evidence type="ECO:0000256" key="3">
    <source>
        <dbReference type="ARBA" id="ARBA00022723"/>
    </source>
</evidence>
<name>A0A1I5WSJ1_9BACT</name>
<evidence type="ECO:0000256" key="7">
    <source>
        <dbReference type="HAMAP-Rule" id="MF_00009"/>
    </source>
</evidence>
<evidence type="ECO:0000256" key="6">
    <source>
        <dbReference type="ARBA" id="ARBA00022833"/>
    </source>
</evidence>
<dbReference type="InterPro" id="IPR002036">
    <property type="entry name" value="YbeY"/>
</dbReference>
<dbReference type="GO" id="GO:0008270">
    <property type="term" value="F:zinc ion binding"/>
    <property type="evidence" value="ECO:0007669"/>
    <property type="project" value="UniProtKB-UniRule"/>
</dbReference>
<evidence type="ECO:0000256" key="1">
    <source>
        <dbReference type="ARBA" id="ARBA00010875"/>
    </source>
</evidence>
<dbReference type="Pfam" id="PF02130">
    <property type="entry name" value="YbeY"/>
    <property type="match status" value="1"/>
</dbReference>
<evidence type="ECO:0000256" key="2">
    <source>
        <dbReference type="ARBA" id="ARBA00022722"/>
    </source>
</evidence>
<evidence type="ECO:0000256" key="5">
    <source>
        <dbReference type="ARBA" id="ARBA00022801"/>
    </source>
</evidence>
<dbReference type="PANTHER" id="PTHR46986">
    <property type="entry name" value="ENDORIBONUCLEASE YBEY, CHLOROPLASTIC"/>
    <property type="match status" value="1"/>
</dbReference>